<evidence type="ECO:0000256" key="5">
    <source>
        <dbReference type="ARBA" id="ARBA00073022"/>
    </source>
</evidence>
<dbReference type="GeneID" id="27905978"/>
<keyword evidence="9" id="KW-1185">Reference proteome</keyword>
<keyword evidence="3" id="KW-0175">Coiled coil</keyword>
<evidence type="ECO:0000256" key="4">
    <source>
        <dbReference type="ARBA" id="ARBA00060860"/>
    </source>
</evidence>
<dbReference type="SUPFAM" id="SSF64268">
    <property type="entry name" value="PX domain"/>
    <property type="match status" value="1"/>
</dbReference>
<name>M3D5T3_SPHMS</name>
<dbReference type="InterPro" id="IPR036871">
    <property type="entry name" value="PX_dom_sf"/>
</dbReference>
<dbReference type="PIRSF" id="PIRSF011791">
    <property type="entry name" value="Vps17"/>
    <property type="match status" value="1"/>
</dbReference>
<dbReference type="GO" id="GO:0032266">
    <property type="term" value="F:phosphatidylinositol-3-phosphate binding"/>
    <property type="evidence" value="ECO:0007669"/>
    <property type="project" value="EnsemblFungi"/>
</dbReference>
<dbReference type="InterPro" id="IPR053055">
    <property type="entry name" value="VPS17"/>
</dbReference>
<dbReference type="PANTHER" id="PTHR47433:SF1">
    <property type="entry name" value="VACUOLAR PROTEIN SORTING-ASSOCIATED PROTEIN 17"/>
    <property type="match status" value="1"/>
</dbReference>
<dbReference type="eggNOG" id="KOG2273">
    <property type="taxonomic scope" value="Eukaryota"/>
</dbReference>
<dbReference type="CDD" id="cd06891">
    <property type="entry name" value="PX_Vps17p"/>
    <property type="match status" value="1"/>
</dbReference>
<dbReference type="PANTHER" id="PTHR47433">
    <property type="entry name" value="VACUOLAR PROTEIN SORTING-ASSOCIATED PROTEIN 17"/>
    <property type="match status" value="1"/>
</dbReference>
<dbReference type="RefSeq" id="XP_016761636.1">
    <property type="nucleotide sequence ID" value="XM_016908841.1"/>
</dbReference>
<dbReference type="GO" id="GO:0005628">
    <property type="term" value="C:prospore membrane"/>
    <property type="evidence" value="ECO:0007669"/>
    <property type="project" value="EnsemblFungi"/>
</dbReference>
<sequence>MPQYKLQAKITGLERSDKKDPILRFDVHTNLPKFRTTQFRDIRRKHSEFQKLGAHLIASNPEALVPAVPPGSSSAGLGTDDDERITKKALQRWLDVVCSNDVLMRDEEMVFFVESDFGYSPVVRKKQAATGMRRKVLKQFAPPPDDTPELLESRPVVKAFYLGSMDAQQKVDRVVKSRRSLGVAESDLGNKMATLSTNEQHNGLANAYRKLGKVVQNTGDFHSAQGTAEATSLSDPLAYHSSDAFIVKETLTNRHILLRELAQAQNATRSKLQAADRLKASSSVKRDKVDEAISALEEARSHEAYLQQKTQRVTQNLVLEKRKWFARTAGEMRTAIREYVIREIEAERRTLATLEQVRPDVRNIDASGGLSRLGREAHPVVRRSSMASSQGPKGDAWSGVPRRPDGLNRSISGSFAPGVPGAVPEESEEDGTEGGGGRKRATSSAHSLGKLAEDDDDDRIDARNAASRLAQTTF</sequence>
<feature type="region of interest" description="Disordered" evidence="6">
    <location>
        <begin position="365"/>
        <end position="474"/>
    </location>
</feature>
<dbReference type="GO" id="GO:0042147">
    <property type="term" value="P:retrograde transport, endosome to Golgi"/>
    <property type="evidence" value="ECO:0007669"/>
    <property type="project" value="EnsemblFungi"/>
</dbReference>
<dbReference type="InterPro" id="IPR027267">
    <property type="entry name" value="AH/BAR_dom_sf"/>
</dbReference>
<dbReference type="Gene3D" id="1.20.1270.60">
    <property type="entry name" value="Arfaptin homology (AH) domain/BAR domain"/>
    <property type="match status" value="1"/>
</dbReference>
<proteinExistence type="inferred from homology"/>
<protein>
    <recommendedName>
        <fullName evidence="5">Vacuolar protein sorting-associated protein 17</fullName>
    </recommendedName>
</protein>
<gene>
    <name evidence="8" type="ORF">SEPMUDRAFT_41711</name>
</gene>
<keyword evidence="1" id="KW-0813">Transport</keyword>
<keyword evidence="2" id="KW-0653">Protein transport</keyword>
<reference evidence="8 9" key="1">
    <citation type="journal article" date="2012" name="PLoS Pathog.">
        <title>Diverse lifestyles and strategies of plant pathogenesis encoded in the genomes of eighteen Dothideomycetes fungi.</title>
        <authorList>
            <person name="Ohm R.A."/>
            <person name="Feau N."/>
            <person name="Henrissat B."/>
            <person name="Schoch C.L."/>
            <person name="Horwitz B.A."/>
            <person name="Barry K.W."/>
            <person name="Condon B.J."/>
            <person name="Copeland A.C."/>
            <person name="Dhillon B."/>
            <person name="Glaser F."/>
            <person name="Hesse C.N."/>
            <person name="Kosti I."/>
            <person name="LaButti K."/>
            <person name="Lindquist E.A."/>
            <person name="Lucas S."/>
            <person name="Salamov A.A."/>
            <person name="Bradshaw R.E."/>
            <person name="Ciuffetti L."/>
            <person name="Hamelin R.C."/>
            <person name="Kema G.H.J."/>
            <person name="Lawrence C."/>
            <person name="Scott J.A."/>
            <person name="Spatafora J.W."/>
            <person name="Turgeon B.G."/>
            <person name="de Wit P.J.G.M."/>
            <person name="Zhong S."/>
            <person name="Goodwin S.B."/>
            <person name="Grigoriev I.V."/>
        </authorList>
    </citation>
    <scope>NUCLEOTIDE SEQUENCE [LARGE SCALE GENOMIC DNA]</scope>
    <source>
        <strain evidence="8 9">SO2202</strain>
    </source>
</reference>
<dbReference type="EMBL" id="KB456263">
    <property type="protein sequence ID" value="EMF13515.1"/>
    <property type="molecule type" value="Genomic_DNA"/>
</dbReference>
<dbReference type="InterPro" id="IPR001683">
    <property type="entry name" value="PX_dom"/>
</dbReference>
<dbReference type="FunFam" id="3.30.1520.10:FF:000034">
    <property type="entry name" value="Vacuolar protein sorting-associated protein 17"/>
    <property type="match status" value="1"/>
</dbReference>
<dbReference type="PROSITE" id="PS50195">
    <property type="entry name" value="PX"/>
    <property type="match status" value="1"/>
</dbReference>
<dbReference type="Gene3D" id="3.30.1520.10">
    <property type="entry name" value="Phox-like domain"/>
    <property type="match status" value="1"/>
</dbReference>
<dbReference type="GO" id="GO:0005768">
    <property type="term" value="C:endosome"/>
    <property type="evidence" value="ECO:0007669"/>
    <property type="project" value="EnsemblFungi"/>
</dbReference>
<dbReference type="FunFam" id="1.20.1270.60:FF:000046">
    <property type="entry name" value="Vacuolar protein sorting-associated protein 17"/>
    <property type="match status" value="1"/>
</dbReference>
<evidence type="ECO:0000313" key="8">
    <source>
        <dbReference type="EMBL" id="EMF13515.1"/>
    </source>
</evidence>
<dbReference type="AlphaFoldDB" id="M3D5T3"/>
<dbReference type="OrthoDB" id="9976382at2759"/>
<dbReference type="Proteomes" id="UP000016931">
    <property type="component" value="Unassembled WGS sequence"/>
</dbReference>
<evidence type="ECO:0000256" key="3">
    <source>
        <dbReference type="ARBA" id="ARBA00023054"/>
    </source>
</evidence>
<dbReference type="GO" id="GO:0030905">
    <property type="term" value="C:retromer, tubulation complex"/>
    <property type="evidence" value="ECO:0007669"/>
    <property type="project" value="EnsemblFungi"/>
</dbReference>
<dbReference type="InterPro" id="IPR037907">
    <property type="entry name" value="Vps17_PX"/>
</dbReference>
<accession>M3D5T3</accession>
<dbReference type="InterPro" id="IPR014461">
    <property type="entry name" value="Retromer_complex_Vps17"/>
</dbReference>
<evidence type="ECO:0000259" key="7">
    <source>
        <dbReference type="PROSITE" id="PS50195"/>
    </source>
</evidence>
<dbReference type="HOGENOM" id="CLU_028982_0_0_1"/>
<organism evidence="8 9">
    <name type="scientific">Sphaerulina musiva (strain SO2202)</name>
    <name type="common">Poplar stem canker fungus</name>
    <name type="synonym">Septoria musiva</name>
    <dbReference type="NCBI Taxonomy" id="692275"/>
    <lineage>
        <taxon>Eukaryota</taxon>
        <taxon>Fungi</taxon>
        <taxon>Dikarya</taxon>
        <taxon>Ascomycota</taxon>
        <taxon>Pezizomycotina</taxon>
        <taxon>Dothideomycetes</taxon>
        <taxon>Dothideomycetidae</taxon>
        <taxon>Mycosphaerellales</taxon>
        <taxon>Mycosphaerellaceae</taxon>
        <taxon>Sphaerulina</taxon>
    </lineage>
</organism>
<evidence type="ECO:0000256" key="2">
    <source>
        <dbReference type="ARBA" id="ARBA00022927"/>
    </source>
</evidence>
<dbReference type="OMA" id="FYLGTME"/>
<feature type="domain" description="PX" evidence="7">
    <location>
        <begin position="1"/>
        <end position="119"/>
    </location>
</feature>
<dbReference type="Pfam" id="PF00787">
    <property type="entry name" value="PX"/>
    <property type="match status" value="1"/>
</dbReference>
<evidence type="ECO:0000256" key="6">
    <source>
        <dbReference type="SAM" id="MobiDB-lite"/>
    </source>
</evidence>
<dbReference type="GO" id="GO:0032120">
    <property type="term" value="P:ascospore-type prospore membrane formation"/>
    <property type="evidence" value="ECO:0007669"/>
    <property type="project" value="EnsemblFungi"/>
</dbReference>
<comment type="similarity">
    <text evidence="4">Belongs to the VPS17 family.</text>
</comment>
<evidence type="ECO:0000313" key="9">
    <source>
        <dbReference type="Proteomes" id="UP000016931"/>
    </source>
</evidence>
<dbReference type="GO" id="GO:0006886">
    <property type="term" value="P:intracellular protein transport"/>
    <property type="evidence" value="ECO:0007669"/>
    <property type="project" value="EnsemblFungi"/>
</dbReference>
<dbReference type="Pfam" id="PF09325">
    <property type="entry name" value="Vps5"/>
    <property type="match status" value="1"/>
</dbReference>
<dbReference type="STRING" id="692275.M3D5T3"/>
<dbReference type="GO" id="GO:0005829">
    <property type="term" value="C:cytosol"/>
    <property type="evidence" value="ECO:0007669"/>
    <property type="project" value="GOC"/>
</dbReference>
<evidence type="ECO:0000256" key="1">
    <source>
        <dbReference type="ARBA" id="ARBA00022448"/>
    </source>
</evidence>
<dbReference type="InterPro" id="IPR015404">
    <property type="entry name" value="Vps5_C"/>
</dbReference>
<dbReference type="GO" id="GO:0140318">
    <property type="term" value="F:protein transporter activity"/>
    <property type="evidence" value="ECO:0007669"/>
    <property type="project" value="EnsemblFungi"/>
</dbReference>